<dbReference type="HOGENOM" id="CLU_740054_0_0_1"/>
<keyword evidence="2" id="KW-0489">Methyltransferase</keyword>
<dbReference type="GO" id="GO:0008168">
    <property type="term" value="F:methyltransferase activity"/>
    <property type="evidence" value="ECO:0007669"/>
    <property type="project" value="UniProtKB-KW"/>
</dbReference>
<evidence type="ECO:0000313" key="2">
    <source>
        <dbReference type="EMBL" id="KFX42525.1"/>
    </source>
</evidence>
<reference evidence="2" key="2">
    <citation type="journal article" date="2014" name="PLoS Genet.">
        <title>Signature gene expression reveals novel clues to the molecular mechanisms of dimorphic transition in Penicillium marneffei.</title>
        <authorList>
            <person name="Yang E."/>
            <person name="Wang G."/>
            <person name="Cai J."/>
            <person name="Woo P.C."/>
            <person name="Lau S.K."/>
            <person name="Yuen K.-Y."/>
            <person name="Chow W.-N."/>
            <person name="Lin X."/>
        </authorList>
    </citation>
    <scope>NUCLEOTIDE SEQUENCE</scope>
    <source>
        <strain evidence="2">PM1</strain>
    </source>
</reference>
<evidence type="ECO:0000256" key="1">
    <source>
        <dbReference type="SAM" id="MobiDB-lite"/>
    </source>
</evidence>
<proteinExistence type="predicted"/>
<comment type="caution">
    <text evidence="2">The sequence shown here is derived from an EMBL/GenBank/DDBJ whole genome shotgun (WGS) entry which is preliminary data.</text>
</comment>
<feature type="compositionally biased region" description="Low complexity" evidence="1">
    <location>
        <begin position="214"/>
        <end position="224"/>
    </location>
</feature>
<gene>
    <name evidence="2" type="ORF">GQ26_0430130</name>
</gene>
<dbReference type="GO" id="GO:0032259">
    <property type="term" value="P:methylation"/>
    <property type="evidence" value="ECO:0007669"/>
    <property type="project" value="UniProtKB-KW"/>
</dbReference>
<feature type="region of interest" description="Disordered" evidence="1">
    <location>
        <begin position="266"/>
        <end position="299"/>
    </location>
</feature>
<feature type="region of interest" description="Disordered" evidence="1">
    <location>
        <begin position="22"/>
        <end position="68"/>
    </location>
</feature>
<reference key="1">
    <citation type="journal article" date="2014" name="PLoS Genet.">
        <title>Signature Gene Expression Reveals Novel Clues to the Molecular Mechanisms of Dimorphic Transition in Penicillium marneffei.</title>
        <authorList>
            <person name="Yang E."/>
            <person name="Wang G."/>
            <person name="Cai J."/>
            <person name="Woo P.C."/>
            <person name="Lau S.K."/>
            <person name="Yuen K.-Y."/>
            <person name="Chow W.-N."/>
            <person name="Lin X."/>
        </authorList>
    </citation>
    <scope>NUCLEOTIDE SEQUENCE [LARGE SCALE GENOMIC DNA]</scope>
    <source>
        <strain>PM1</strain>
    </source>
</reference>
<organism evidence="2">
    <name type="scientific">Talaromyces marneffei PM1</name>
    <dbReference type="NCBI Taxonomy" id="1077442"/>
    <lineage>
        <taxon>Eukaryota</taxon>
        <taxon>Fungi</taxon>
        <taxon>Dikarya</taxon>
        <taxon>Ascomycota</taxon>
        <taxon>Pezizomycotina</taxon>
        <taxon>Eurotiomycetes</taxon>
        <taxon>Eurotiomycetidae</taxon>
        <taxon>Eurotiales</taxon>
        <taxon>Trichocomaceae</taxon>
        <taxon>Talaromyces</taxon>
        <taxon>Talaromyces sect. Talaromyces</taxon>
    </lineage>
</organism>
<feature type="compositionally biased region" description="Polar residues" evidence="1">
    <location>
        <begin position="23"/>
        <end position="48"/>
    </location>
</feature>
<dbReference type="CDD" id="cd00024">
    <property type="entry name" value="CD_CSD"/>
    <property type="match status" value="1"/>
</dbReference>
<sequence>MASTLTNTQSYSSPLPLFAPAAKNTSSDIHSSQKAGSIPSLRSNSIESHFSRSKRHPSLPPRPPVVVSTSTADRIDGLPRCSNEVDRAFNDLVPATRGMKSSNINVESPVYAVVKDYSNDNHSQGSLCPSTVMATYTDLPPPSTQGQSQSPGSSGVPFTSYTLILYHSNKVLAARNRVIPQHGSLSFDAIYEQSTFIPVLIPDDFDSQLSKKQSSGSITSNNSSPDNNLITLSVGDGIFDCEVDGRPPKRSRTELGGRYLERSNHELAQSASVVPESEDLGSDTGHSEPESESDAENLQDLGDRWEYRRIVARRFDSTGRREALLEWEPTWVPEDEVGGLKRALRRYAKERRERQSLAAKAYSNYRAKKRKHHA</sequence>
<feature type="region of interest" description="Disordered" evidence="1">
    <location>
        <begin position="208"/>
        <end position="229"/>
    </location>
</feature>
<protein>
    <submittedName>
        <fullName evidence="2">DNA (Cytosine-5)-methyltransferase 2</fullName>
    </submittedName>
</protein>
<accession>A0A093URL1</accession>
<keyword evidence="2" id="KW-0808">Transferase</keyword>
<dbReference type="AlphaFoldDB" id="A0A093URL1"/>
<name>A0A093URL1_TALMA</name>
<dbReference type="EMBL" id="JPOX01000043">
    <property type="protein sequence ID" value="KFX42525.1"/>
    <property type="molecule type" value="Genomic_DNA"/>
</dbReference>